<dbReference type="EMBL" id="MH785226">
    <property type="protein sequence ID" value="AYK27770.1"/>
    <property type="molecule type" value="Genomic_DNA"/>
</dbReference>
<dbReference type="InterPro" id="IPR000989">
    <property type="entry name" value="Rep"/>
</dbReference>
<proteinExistence type="inferred from homology"/>
<gene>
    <name evidence="3" type="ORF">D0Y80_o00000</name>
</gene>
<evidence type="ECO:0000256" key="2">
    <source>
        <dbReference type="ARBA" id="ARBA00022705"/>
    </source>
</evidence>
<name>A0A499S5X6_STAAU</name>
<keyword evidence="2" id="KW-0235">DNA replication</keyword>
<evidence type="ECO:0000256" key="1">
    <source>
        <dbReference type="ARBA" id="ARBA00008909"/>
    </source>
</evidence>
<accession>A0A499S5X6</accession>
<protein>
    <submittedName>
        <fullName evidence="3">Replication protein Rep 1</fullName>
    </submittedName>
</protein>
<dbReference type="GO" id="GO:0006260">
    <property type="term" value="P:DNA replication"/>
    <property type="evidence" value="ECO:0007669"/>
    <property type="project" value="UniProtKB-KW"/>
</dbReference>
<reference evidence="3" key="1">
    <citation type="journal article" date="2019" name="Front. Microbiol.">
        <title>Prevalence of Antibiotic and Heavy Metal Resistance Determinants and Virulence-Related Genetic Elements in Plasmids of Staphylococcus aureus.</title>
        <authorList>
            <person name="Bukowski M."/>
            <person name="Piwowarczyk R."/>
            <person name="Madry A."/>
            <person name="Zagorski-Przybylo R."/>
            <person name="Hydzik M."/>
            <person name="Wladyka B."/>
        </authorList>
    </citation>
    <scope>NUCLEOTIDE SEQUENCE</scope>
    <source>
        <strain evidence="3">Ph1</strain>
        <plasmid evidence="3">pRIVM1295-2</plasmid>
    </source>
</reference>
<dbReference type="GO" id="GO:0003677">
    <property type="term" value="F:DNA binding"/>
    <property type="evidence" value="ECO:0007669"/>
    <property type="project" value="InterPro"/>
</dbReference>
<sequence length="350" mass="41438">MRLKCRAKIKYWRSFYMQDNHTKYIDENQDNKTLKDLTKSGKQRPWREKKIDNVSYADILEILKIKKAFNVKQCGNVLEFKPTDEGYLKLHKTWFCKSKLCPVCNWRRAMKNSYQAQRVIEEVVKEKPKARWLFLTLSTRNAIDGDTLEKSLKHLTESFRRLFKYKKVSKNLIGFMRSTEVTVNKNDGSYNQHMHVLLCVESKYFRGSENYISQNDWINLWQKALQVNYRPVANIKAIKPNQKGDKDIQAAIKETSKYSVKSSDFLTDDDERNQEIVNDLEKGLYRKRMLSYGGLLKQKHKILNLDDAEDGNLINTSDEDKTTDEEEKAHSITAIWNFEKQNYYLKDLKR</sequence>
<dbReference type="Pfam" id="PF01446">
    <property type="entry name" value="Rep_1"/>
    <property type="match status" value="1"/>
</dbReference>
<organism evidence="3">
    <name type="scientific">Staphylococcus aureus</name>
    <dbReference type="NCBI Taxonomy" id="1280"/>
    <lineage>
        <taxon>Bacteria</taxon>
        <taxon>Bacillati</taxon>
        <taxon>Bacillota</taxon>
        <taxon>Bacilli</taxon>
        <taxon>Bacillales</taxon>
        <taxon>Staphylococcaceae</taxon>
        <taxon>Staphylococcus</taxon>
    </lineage>
</organism>
<evidence type="ECO:0000313" key="3">
    <source>
        <dbReference type="EMBL" id="AYK27770.1"/>
    </source>
</evidence>
<keyword evidence="3" id="KW-0614">Plasmid</keyword>
<dbReference type="AlphaFoldDB" id="A0A499S5X6"/>
<comment type="similarity">
    <text evidence="1">Belongs to the Gram-positive plasmids replication protein type 1 family.</text>
</comment>
<geneLocation type="plasmid" evidence="3">
    <name>pRIVM1295-2</name>
</geneLocation>